<proteinExistence type="predicted"/>
<dbReference type="RefSeq" id="WP_413256422.1">
    <property type="nucleotide sequence ID" value="NZ_JBHFNS010000027.1"/>
</dbReference>
<evidence type="ECO:0000313" key="1">
    <source>
        <dbReference type="EMBL" id="MFB2934899.1"/>
    </source>
</evidence>
<sequence length="95" mass="10995">MKIIHSSLQQNQANSPLISGLYLPAIKSKFATFINKICEGFVTLINHASELKVWQSRDRKGHTCWNAYDPTTGKSISLDSEAEMRMWIEERYYQQ</sequence>
<keyword evidence="2" id="KW-1185">Reference proteome</keyword>
<gene>
    <name evidence="1" type="ORF">ACE1B6_06435</name>
</gene>
<protein>
    <submittedName>
        <fullName evidence="1">Uncharacterized protein</fullName>
    </submittedName>
</protein>
<name>A0ABV4Y7W9_9CYAN</name>
<accession>A0ABV4Y7W9</accession>
<organism evidence="1 2">
    <name type="scientific">Floridaenema fluviatile BLCC-F154</name>
    <dbReference type="NCBI Taxonomy" id="3153640"/>
    <lineage>
        <taxon>Bacteria</taxon>
        <taxon>Bacillati</taxon>
        <taxon>Cyanobacteriota</taxon>
        <taxon>Cyanophyceae</taxon>
        <taxon>Oscillatoriophycideae</taxon>
        <taxon>Aerosakkonematales</taxon>
        <taxon>Aerosakkonemataceae</taxon>
        <taxon>Floridanema</taxon>
        <taxon>Floridanema fluviatile</taxon>
    </lineage>
</organism>
<evidence type="ECO:0000313" key="2">
    <source>
        <dbReference type="Proteomes" id="UP001576776"/>
    </source>
</evidence>
<comment type="caution">
    <text evidence="1">The sequence shown here is derived from an EMBL/GenBank/DDBJ whole genome shotgun (WGS) entry which is preliminary data.</text>
</comment>
<dbReference type="EMBL" id="JBHFNS010000027">
    <property type="protein sequence ID" value="MFB2934899.1"/>
    <property type="molecule type" value="Genomic_DNA"/>
</dbReference>
<dbReference type="Proteomes" id="UP001576776">
    <property type="component" value="Unassembled WGS sequence"/>
</dbReference>
<reference evidence="1 2" key="1">
    <citation type="submission" date="2024-09" db="EMBL/GenBank/DDBJ databases">
        <title>Floridaenema gen nov. (Aerosakkonemataceae, Aerosakkonematales ord. nov., Cyanobacteria) from benthic tropical and subtropical fresh waters, with the description of four new species.</title>
        <authorList>
            <person name="Moretto J.A."/>
            <person name="Berthold D.E."/>
            <person name="Lefler F.W."/>
            <person name="Huang I.-S."/>
            <person name="Laughinghouse H. IV."/>
        </authorList>
    </citation>
    <scope>NUCLEOTIDE SEQUENCE [LARGE SCALE GENOMIC DNA]</scope>
    <source>
        <strain evidence="1 2">BLCC-F154</strain>
    </source>
</reference>